<keyword evidence="8" id="KW-1185">Reference proteome</keyword>
<dbReference type="Gene3D" id="1.10.10.60">
    <property type="entry name" value="Homeodomain-like"/>
    <property type="match status" value="2"/>
</dbReference>
<dbReference type="PROSITE" id="PS50090">
    <property type="entry name" value="MYB_LIKE"/>
    <property type="match status" value="2"/>
</dbReference>
<dbReference type="FunFam" id="1.10.10.60:FF:000001">
    <property type="entry name" value="MYB-related transcription factor"/>
    <property type="match status" value="1"/>
</dbReference>
<dbReference type="PANTHER" id="PTHR47998:SF38">
    <property type="entry name" value="MYB TRANSCRIPTION FACTOR"/>
    <property type="match status" value="1"/>
</dbReference>
<evidence type="ECO:0000259" key="6">
    <source>
        <dbReference type="PROSITE" id="PS51294"/>
    </source>
</evidence>
<dbReference type="Proteomes" id="UP001280121">
    <property type="component" value="Unassembled WGS sequence"/>
</dbReference>
<gene>
    <name evidence="7" type="ORF">Ddye_016495</name>
</gene>
<feature type="domain" description="Myb-like" evidence="5">
    <location>
        <begin position="54"/>
        <end position="102"/>
    </location>
</feature>
<dbReference type="PROSITE" id="PS51294">
    <property type="entry name" value="HTH_MYB"/>
    <property type="match status" value="2"/>
</dbReference>
<evidence type="ECO:0000256" key="2">
    <source>
        <dbReference type="ARBA" id="ARBA00022737"/>
    </source>
</evidence>
<keyword evidence="2" id="KW-0677">Repeat</keyword>
<feature type="domain" description="HTH myb-type" evidence="6">
    <location>
        <begin position="54"/>
        <end position="102"/>
    </location>
</feature>
<evidence type="ECO:0000259" key="5">
    <source>
        <dbReference type="PROSITE" id="PS50090"/>
    </source>
</evidence>
<dbReference type="GO" id="GO:0006355">
    <property type="term" value="P:regulation of DNA-templated transcription"/>
    <property type="evidence" value="ECO:0007669"/>
    <property type="project" value="TreeGrafter"/>
</dbReference>
<feature type="domain" description="Myb-like" evidence="5">
    <location>
        <begin position="103"/>
        <end position="153"/>
    </location>
</feature>
<comment type="caution">
    <text evidence="7">The sequence shown here is derived from an EMBL/GenBank/DDBJ whole genome shotgun (WGS) entry which is preliminary data.</text>
</comment>
<dbReference type="PANTHER" id="PTHR47998">
    <property type="entry name" value="TRANSCRIPTION FACTOR MYB51-LIKE ISOFORM X1"/>
    <property type="match status" value="1"/>
</dbReference>
<evidence type="ECO:0000313" key="8">
    <source>
        <dbReference type="Proteomes" id="UP001280121"/>
    </source>
</evidence>
<name>A0AAD9WZM5_9ROSI</name>
<evidence type="ECO:0000256" key="3">
    <source>
        <dbReference type="ARBA" id="ARBA00023125"/>
    </source>
</evidence>
<keyword evidence="4" id="KW-0539">Nucleus</keyword>
<dbReference type="GO" id="GO:0030154">
    <property type="term" value="P:cell differentiation"/>
    <property type="evidence" value="ECO:0007669"/>
    <property type="project" value="TreeGrafter"/>
</dbReference>
<reference evidence="7" key="1">
    <citation type="journal article" date="2023" name="Plant J.">
        <title>Genome sequences and population genomics provide insights into the demographic history, inbreeding, and mutation load of two 'living fossil' tree species of Dipteronia.</title>
        <authorList>
            <person name="Feng Y."/>
            <person name="Comes H.P."/>
            <person name="Chen J."/>
            <person name="Zhu S."/>
            <person name="Lu R."/>
            <person name="Zhang X."/>
            <person name="Li P."/>
            <person name="Qiu J."/>
            <person name="Olsen K.M."/>
            <person name="Qiu Y."/>
        </authorList>
    </citation>
    <scope>NUCLEOTIDE SEQUENCE</scope>
    <source>
        <strain evidence="7">KIB01</strain>
    </source>
</reference>
<comment type="subcellular location">
    <subcellularLocation>
        <location evidence="1">Nucleus</location>
    </subcellularLocation>
</comment>
<protein>
    <submittedName>
        <fullName evidence="7">Uncharacterized protein</fullName>
    </submittedName>
</protein>
<dbReference type="Pfam" id="PF00249">
    <property type="entry name" value="Myb_DNA-binding"/>
    <property type="match status" value="2"/>
</dbReference>
<dbReference type="SUPFAM" id="SSF46689">
    <property type="entry name" value="Homeodomain-like"/>
    <property type="match status" value="1"/>
</dbReference>
<proteinExistence type="predicted"/>
<feature type="domain" description="HTH myb-type" evidence="6">
    <location>
        <begin position="103"/>
        <end position="157"/>
    </location>
</feature>
<dbReference type="GO" id="GO:0000976">
    <property type="term" value="F:transcription cis-regulatory region binding"/>
    <property type="evidence" value="ECO:0007669"/>
    <property type="project" value="TreeGrafter"/>
</dbReference>
<dbReference type="InterPro" id="IPR001005">
    <property type="entry name" value="SANT/Myb"/>
</dbReference>
<dbReference type="InterPro" id="IPR017930">
    <property type="entry name" value="Myb_dom"/>
</dbReference>
<dbReference type="AlphaFoldDB" id="A0AAD9WZM5"/>
<accession>A0AAD9WZM5</accession>
<dbReference type="EMBL" id="JANJYI010000005">
    <property type="protein sequence ID" value="KAK2649006.1"/>
    <property type="molecule type" value="Genomic_DNA"/>
</dbReference>
<evidence type="ECO:0000313" key="7">
    <source>
        <dbReference type="EMBL" id="KAK2649006.1"/>
    </source>
</evidence>
<dbReference type="CDD" id="cd00167">
    <property type="entry name" value="SANT"/>
    <property type="match status" value="2"/>
</dbReference>
<keyword evidence="3" id="KW-0238">DNA-binding</keyword>
<sequence length="233" mass="27116">MPQPHLTIFKPLTAPFLVNFLTHSLSLTGDKYMAPNKKSDDWFATNKQIIIRSNKGAWTAEEDRKLAEYIETHGAKRWKTIATKSGLNRCGKSCRLRWLNYLRPNIKRGNISDEEEDLILRLHKLLGNRWSLIAGRLPGRTDNEIKNYWNSHLSKKISHEEKILRPSTIPERTSNITQVKEEEGAREIAISDLNFDIDIDDFFDFSTEGCYGLDWVNKFFELDDDSSWLTDKR</sequence>
<dbReference type="GO" id="GO:0005634">
    <property type="term" value="C:nucleus"/>
    <property type="evidence" value="ECO:0007669"/>
    <property type="project" value="UniProtKB-SubCell"/>
</dbReference>
<dbReference type="InterPro" id="IPR009057">
    <property type="entry name" value="Homeodomain-like_sf"/>
</dbReference>
<dbReference type="SMART" id="SM00717">
    <property type="entry name" value="SANT"/>
    <property type="match status" value="2"/>
</dbReference>
<dbReference type="InterPro" id="IPR015495">
    <property type="entry name" value="Myb_TF_plants"/>
</dbReference>
<evidence type="ECO:0000256" key="4">
    <source>
        <dbReference type="ARBA" id="ARBA00023242"/>
    </source>
</evidence>
<evidence type="ECO:0000256" key="1">
    <source>
        <dbReference type="ARBA" id="ARBA00004123"/>
    </source>
</evidence>
<organism evidence="7 8">
    <name type="scientific">Dipteronia dyeriana</name>
    <dbReference type="NCBI Taxonomy" id="168575"/>
    <lineage>
        <taxon>Eukaryota</taxon>
        <taxon>Viridiplantae</taxon>
        <taxon>Streptophyta</taxon>
        <taxon>Embryophyta</taxon>
        <taxon>Tracheophyta</taxon>
        <taxon>Spermatophyta</taxon>
        <taxon>Magnoliopsida</taxon>
        <taxon>eudicotyledons</taxon>
        <taxon>Gunneridae</taxon>
        <taxon>Pentapetalae</taxon>
        <taxon>rosids</taxon>
        <taxon>malvids</taxon>
        <taxon>Sapindales</taxon>
        <taxon>Sapindaceae</taxon>
        <taxon>Hippocastanoideae</taxon>
        <taxon>Acereae</taxon>
        <taxon>Dipteronia</taxon>
    </lineage>
</organism>